<dbReference type="AlphaFoldDB" id="A0A147IXY1"/>
<protein>
    <submittedName>
        <fullName evidence="2">Uncharacterized protein</fullName>
    </submittedName>
</protein>
<evidence type="ECO:0000313" key="3">
    <source>
        <dbReference type="Proteomes" id="UP000073923"/>
    </source>
</evidence>
<keyword evidence="1" id="KW-0732">Signal</keyword>
<proteinExistence type="predicted"/>
<reference evidence="2 3" key="1">
    <citation type="journal article" date="2016" name="Front. Microbiol.">
        <title>Genomic Resource of Rice Seed Associated Bacteria.</title>
        <authorList>
            <person name="Midha S."/>
            <person name="Bansal K."/>
            <person name="Sharma S."/>
            <person name="Kumar N."/>
            <person name="Patil P.P."/>
            <person name="Chaudhry V."/>
            <person name="Patil P.B."/>
        </authorList>
    </citation>
    <scope>NUCLEOTIDE SEQUENCE [LARGE SCALE GENOMIC DNA]</scope>
    <source>
        <strain evidence="2 3">NS355</strain>
    </source>
</reference>
<name>A0A147IXY1_9SPHN</name>
<feature type="signal peptide" evidence="1">
    <location>
        <begin position="1"/>
        <end position="22"/>
    </location>
</feature>
<dbReference type="Proteomes" id="UP000073923">
    <property type="component" value="Unassembled WGS sequence"/>
</dbReference>
<gene>
    <name evidence="2" type="ORF">NS355_04265</name>
</gene>
<evidence type="ECO:0000256" key="1">
    <source>
        <dbReference type="SAM" id="SignalP"/>
    </source>
</evidence>
<dbReference type="RefSeq" id="WP_058744555.1">
    <property type="nucleotide sequence ID" value="NZ_LDTF01000013.1"/>
</dbReference>
<dbReference type="OrthoDB" id="7564657at2"/>
<feature type="chain" id="PRO_5007549104" evidence="1">
    <location>
        <begin position="23"/>
        <end position="190"/>
    </location>
</feature>
<organism evidence="2 3">
    <name type="scientific">Sphingomonas yabuuchiae</name>
    <dbReference type="NCBI Taxonomy" id="172044"/>
    <lineage>
        <taxon>Bacteria</taxon>
        <taxon>Pseudomonadati</taxon>
        <taxon>Pseudomonadota</taxon>
        <taxon>Alphaproteobacteria</taxon>
        <taxon>Sphingomonadales</taxon>
        <taxon>Sphingomonadaceae</taxon>
        <taxon>Sphingomonas</taxon>
    </lineage>
</organism>
<comment type="caution">
    <text evidence="2">The sequence shown here is derived from an EMBL/GenBank/DDBJ whole genome shotgun (WGS) entry which is preliminary data.</text>
</comment>
<sequence length="190" mass="20022">MRHRFAFLSAAAVLFATPSAWAQCSVSSDAGAVAKPVDASVQADADLIVSMSMMPKLMHIDYANAAKQKPACDLGAFDTGSASYQLYGDDKAGRLRIAQPALKGGPIARIVAVTNILKAIEASKQGRPAPVEGYLLATMTKAEFIGWKYYTGLPDPATLKRDMAEALKGGTTPIFRNGADGKTAIFVPKG</sequence>
<dbReference type="PATRIC" id="fig|172044.3.peg.455"/>
<evidence type="ECO:0000313" key="2">
    <source>
        <dbReference type="EMBL" id="KTW00404.1"/>
    </source>
</evidence>
<accession>A0A147IXY1</accession>
<dbReference type="EMBL" id="LDTF01000013">
    <property type="protein sequence ID" value="KTW00404.1"/>
    <property type="molecule type" value="Genomic_DNA"/>
</dbReference>